<dbReference type="PANTHER" id="PTHR42836:SF1">
    <property type="entry name" value="7-CARBOXY-7-DEAZAGUANINE SYNTHASE"/>
    <property type="match status" value="1"/>
</dbReference>
<feature type="binding site" evidence="3">
    <location>
        <position position="34"/>
    </location>
    <ligand>
        <name>[4Fe-4S] cluster</name>
        <dbReference type="ChEBI" id="CHEBI:49883"/>
        <note>4Fe-4S-S-AdoMet</note>
    </ligand>
</feature>
<comment type="caution">
    <text evidence="4">The sequence shown here is derived from an EMBL/GenBank/DDBJ whole genome shotgun (WGS) entry which is preliminary data.</text>
</comment>
<proteinExistence type="inferred from homology"/>
<keyword evidence="3" id="KW-0408">Iron</keyword>
<dbReference type="InterPro" id="IPR058240">
    <property type="entry name" value="rSAM_sf"/>
</dbReference>
<organism evidence="4 5">
    <name type="scientific">Sulfurimonas hongkongensis</name>
    <dbReference type="NCBI Taxonomy" id="1172190"/>
    <lineage>
        <taxon>Bacteria</taxon>
        <taxon>Pseudomonadati</taxon>
        <taxon>Campylobacterota</taxon>
        <taxon>Epsilonproteobacteria</taxon>
        <taxon>Campylobacterales</taxon>
        <taxon>Sulfurimonadaceae</taxon>
        <taxon>Sulfurimonas</taxon>
    </lineage>
</organism>
<dbReference type="SUPFAM" id="SSF102114">
    <property type="entry name" value="Radical SAM enzymes"/>
    <property type="match status" value="1"/>
</dbReference>
<feature type="binding site" evidence="3">
    <location>
        <begin position="11"/>
        <end position="13"/>
    </location>
    <ligand>
        <name>substrate</name>
    </ligand>
</feature>
<keyword evidence="5" id="KW-1185">Reference proteome</keyword>
<evidence type="ECO:0000256" key="3">
    <source>
        <dbReference type="HAMAP-Rule" id="MF_00917"/>
    </source>
</evidence>
<accession>T0L1C2</accession>
<keyword evidence="1 3" id="KW-0004">4Fe-4S</keyword>
<protein>
    <recommendedName>
        <fullName evidence="3">7-carboxy-7-deazaguanine synthase</fullName>
        <shortName evidence="3">CDG synthase</shortName>
        <ecNumber evidence="3">4.3.99.3</ecNumber>
    </recommendedName>
    <alternativeName>
        <fullName evidence="3">Queuosine biosynthesis protein QueE</fullName>
    </alternativeName>
</protein>
<keyword evidence="3" id="KW-0479">Metal-binding</keyword>
<keyword evidence="3" id="KW-0460">Magnesium</keyword>
<comment type="pathway">
    <text evidence="3">Purine metabolism; 7-cyano-7-deazaguanine biosynthesis.</text>
</comment>
<keyword evidence="2 3" id="KW-0456">Lyase</keyword>
<evidence type="ECO:0000256" key="2">
    <source>
        <dbReference type="ARBA" id="ARBA00023239"/>
    </source>
</evidence>
<keyword evidence="3" id="KW-0949">S-adenosyl-L-methionine</keyword>
<dbReference type="UniPathway" id="UPA00391"/>
<feature type="binding site" evidence="3">
    <location>
        <begin position="148"/>
        <end position="150"/>
    </location>
    <ligand>
        <name>S-adenosyl-L-methionine</name>
        <dbReference type="ChEBI" id="CHEBI:59789"/>
    </ligand>
</feature>
<dbReference type="InterPro" id="IPR024924">
    <property type="entry name" value="7-CO-7-deazaguanine_synth-like"/>
</dbReference>
<comment type="subunit">
    <text evidence="3">Homodimer.</text>
</comment>
<comment type="cofactor">
    <cofactor evidence="3">
        <name>S-adenosyl-L-methionine</name>
        <dbReference type="ChEBI" id="CHEBI:59789"/>
    </cofactor>
    <text evidence="3">Binds 1 S-adenosyl-L-methionine per subunit.</text>
</comment>
<feature type="binding site" evidence="3">
    <location>
        <position position="54"/>
    </location>
    <ligand>
        <name>Mg(2+)</name>
        <dbReference type="ChEBI" id="CHEBI:18420"/>
    </ligand>
</feature>
<dbReference type="PATRIC" id="fig|1172190.3.peg.1191"/>
<dbReference type="GO" id="GO:0000287">
    <property type="term" value="F:magnesium ion binding"/>
    <property type="evidence" value="ECO:0007669"/>
    <property type="project" value="UniProtKB-UniRule"/>
</dbReference>
<dbReference type="Pfam" id="PF13353">
    <property type="entry name" value="Fer4_12"/>
    <property type="match status" value="1"/>
</dbReference>
<dbReference type="AlphaFoldDB" id="T0L1C2"/>
<dbReference type="InterPro" id="IPR013785">
    <property type="entry name" value="Aldolase_TIM"/>
</dbReference>
<keyword evidence="3" id="KW-0671">Queuosine biosynthesis</keyword>
<evidence type="ECO:0000313" key="5">
    <source>
        <dbReference type="Proteomes" id="UP000015520"/>
    </source>
</evidence>
<comment type="function">
    <text evidence="3">Catalyzes the complex heterocyclic radical-mediated conversion of 6-carboxy-5,6,7,8-tetrahydropterin (CPH4) to 7-carboxy-7-deazaguanine (CDG), a step common to the biosynthetic pathways of all 7-deazapurine-containing compounds.</text>
</comment>
<feature type="binding site" evidence="3">
    <location>
        <position position="95"/>
    </location>
    <ligand>
        <name>substrate</name>
    </ligand>
</feature>
<evidence type="ECO:0000313" key="4">
    <source>
        <dbReference type="EMBL" id="EQB39568.1"/>
    </source>
</evidence>
<feature type="binding site" evidence="3">
    <location>
        <position position="97"/>
    </location>
    <ligand>
        <name>S-adenosyl-L-methionine</name>
        <dbReference type="ChEBI" id="CHEBI:59789"/>
    </ligand>
</feature>
<feature type="binding site" evidence="3">
    <location>
        <position position="26"/>
    </location>
    <ligand>
        <name>substrate</name>
    </ligand>
</feature>
<keyword evidence="3" id="KW-0411">Iron-sulfur</keyword>
<dbReference type="RefSeq" id="WP_021287490.1">
    <property type="nucleotide sequence ID" value="NZ_AUPZ01000007.1"/>
</dbReference>
<dbReference type="STRING" id="1172190.M947_06135"/>
<evidence type="ECO:0000256" key="1">
    <source>
        <dbReference type="ARBA" id="ARBA00022485"/>
    </source>
</evidence>
<feature type="binding site" evidence="3">
    <location>
        <position position="30"/>
    </location>
    <ligand>
        <name>[4Fe-4S] cluster</name>
        <dbReference type="ChEBI" id="CHEBI:49883"/>
        <note>4Fe-4S-S-AdoMet</note>
    </ligand>
</feature>
<name>T0L1C2_9BACT</name>
<sequence>MIYLVEHFYSIQGEGRYIGTPSLFFRFGACNLKCEGFACSEVAPDGTVVVGCDTVYAVNKEHFSSQWGKITKARELLNILELYELPEKSVDIVLTGGEPLLYAQDEIFVEFLQVLHQRGHRICFETNATIAVNFFKYEIYKECIFALSVKLSNSNEPYKKRVRGEVINSIATNAKDAYFKFSVDAESINLGLEDEIFDITSHAPSADVFCMPVGGDKKTVEANTPMLVEFCKAKGYNFSDRLHIRIWDANKGV</sequence>
<dbReference type="GO" id="GO:1904047">
    <property type="term" value="F:S-adenosyl-L-methionine binding"/>
    <property type="evidence" value="ECO:0007669"/>
    <property type="project" value="UniProtKB-UniRule"/>
</dbReference>
<dbReference type="GO" id="GO:0016840">
    <property type="term" value="F:carbon-nitrogen lyase activity"/>
    <property type="evidence" value="ECO:0007669"/>
    <property type="project" value="UniProtKB-UniRule"/>
</dbReference>
<comment type="similarity">
    <text evidence="3">Belongs to the radical SAM superfamily. 7-carboxy-7-deazaguanine synthase family.</text>
</comment>
<reference evidence="4 5" key="1">
    <citation type="submission" date="2013-07" db="EMBL/GenBank/DDBJ databases">
        <title>Sulfurimonas hongkongensis AST-10 Genome Sequencing.</title>
        <authorList>
            <person name="Cai L."/>
            <person name="Zhang T."/>
        </authorList>
    </citation>
    <scope>NUCLEOTIDE SEQUENCE [LARGE SCALE GENOMIC DNA]</scope>
    <source>
        <strain evidence="4 5">AST-10</strain>
    </source>
</reference>
<dbReference type="Proteomes" id="UP000015520">
    <property type="component" value="Unassembled WGS sequence"/>
</dbReference>
<dbReference type="EC" id="4.3.99.3" evidence="3"/>
<dbReference type="HAMAP" id="MF_00917">
    <property type="entry name" value="QueE"/>
    <property type="match status" value="1"/>
</dbReference>
<dbReference type="EMBL" id="AUPZ01000007">
    <property type="protein sequence ID" value="EQB39568.1"/>
    <property type="molecule type" value="Genomic_DNA"/>
</dbReference>
<dbReference type="OrthoDB" id="9792276at2"/>
<comment type="cofactor">
    <cofactor evidence="3">
        <name>Mg(2+)</name>
        <dbReference type="ChEBI" id="CHEBI:18420"/>
    </cofactor>
</comment>
<comment type="catalytic activity">
    <reaction evidence="3">
        <text>6-carboxy-5,6,7,8-tetrahydropterin + H(+) = 7-carboxy-7-carbaguanine + NH4(+)</text>
        <dbReference type="Rhea" id="RHEA:27974"/>
        <dbReference type="ChEBI" id="CHEBI:15378"/>
        <dbReference type="ChEBI" id="CHEBI:28938"/>
        <dbReference type="ChEBI" id="CHEBI:61032"/>
        <dbReference type="ChEBI" id="CHEBI:61036"/>
        <dbReference type="EC" id="4.3.99.3"/>
    </reaction>
</comment>
<dbReference type="eggNOG" id="COG0602">
    <property type="taxonomic scope" value="Bacteria"/>
</dbReference>
<gene>
    <name evidence="3" type="primary">queE</name>
    <name evidence="4" type="ORF">M947_06135</name>
</gene>
<dbReference type="GO" id="GO:0008616">
    <property type="term" value="P:tRNA queuosine(34) biosynthetic process"/>
    <property type="evidence" value="ECO:0007669"/>
    <property type="project" value="UniProtKB-UniRule"/>
</dbReference>
<comment type="caution">
    <text evidence="3">Lacks conserved residue(s) required for the propagation of feature annotation.</text>
</comment>
<feature type="binding site" evidence="3">
    <location>
        <position position="52"/>
    </location>
    <ligand>
        <name>[4Fe-4S] cluster</name>
        <dbReference type="ChEBI" id="CHEBI:49883"/>
        <note>4Fe-4S-S-AdoMet</note>
    </ligand>
</feature>
<dbReference type="Gene3D" id="3.20.20.70">
    <property type="entry name" value="Aldolase class I"/>
    <property type="match status" value="1"/>
</dbReference>
<dbReference type="GO" id="GO:0051539">
    <property type="term" value="F:4 iron, 4 sulfur cluster binding"/>
    <property type="evidence" value="ECO:0007669"/>
    <property type="project" value="UniProtKB-UniRule"/>
</dbReference>
<comment type="cofactor">
    <cofactor evidence="3">
        <name>[4Fe-4S] cluster</name>
        <dbReference type="ChEBI" id="CHEBI:49883"/>
    </cofactor>
    <text evidence="3">Binds 1 [4Fe-4S] cluster. The cluster is coordinated with 3 cysteines and an exchangeable S-adenosyl-L-methionine.</text>
</comment>
<dbReference type="PANTHER" id="PTHR42836">
    <property type="entry name" value="7-CARBOXY-7-DEAZAGUANINE SYNTHASE"/>
    <property type="match status" value="1"/>
</dbReference>